<proteinExistence type="predicted"/>
<evidence type="ECO:0000313" key="3">
    <source>
        <dbReference type="EMBL" id="CAE8595723.1"/>
    </source>
</evidence>
<keyword evidence="4" id="KW-1185">Reference proteome</keyword>
<feature type="region of interest" description="Disordered" evidence="1">
    <location>
        <begin position="343"/>
        <end position="409"/>
    </location>
</feature>
<feature type="compositionally biased region" description="Low complexity" evidence="1">
    <location>
        <begin position="480"/>
        <end position="499"/>
    </location>
</feature>
<sequence length="541" mass="56957">MSSFGCLHPCFRATRVGENSVGGEALRCVPLKDDCACHGKRYCETSGRCIGDVGSVPSPGCAALAAGAVADGTDKQIDDPLASFSCCDGVLGISVAGAVQPAKSLSHCAILCSGADWCSVFSWSNLSTQVCTLVPLPVGVMIDLQNGTLTQEVCRKSSSSGTFTRVNCSLVNTSTWSGDSMEAAVLRAVPQDGSCEFGDLRCIDATGFTACASQNAFAAISDIGGWSCVVEVDPNATITPAPTGRPPTQALGADEVLPMSEGWFGGGFSVGKMFVGFAISLTLAVILGACFRSCFRLCLKRYRLRQEQRLKQRTVQVGVRDTWAQPPTPTRGGAQRILVAAKSQDATSLASEQRVSVPGPPTSTTRQSFGDNNKNTNHNNTNSSSNNNNKNKNNDNSSSNNKAPEGFLPRQVPPMVQEWEAAAAPKGKAAATEVHMSDQFTSWNNRPERSSAAAARQVLHKYQVPPASKASRVAPAQSHNNNDNNNNNNNNNNYNNNNNDGGHRAAAKLGSDPTAVAAVTRPLPPAPSSAAVNGRPRLPLQ</sequence>
<feature type="compositionally biased region" description="Low complexity" evidence="1">
    <location>
        <begin position="371"/>
        <end position="402"/>
    </location>
</feature>
<evidence type="ECO:0000313" key="4">
    <source>
        <dbReference type="Proteomes" id="UP000654075"/>
    </source>
</evidence>
<accession>A0A813E671</accession>
<protein>
    <submittedName>
        <fullName evidence="3">Uncharacterized protein</fullName>
    </submittedName>
</protein>
<feature type="compositionally biased region" description="Polar residues" evidence="1">
    <location>
        <begin position="344"/>
        <end position="354"/>
    </location>
</feature>
<feature type="transmembrane region" description="Helical" evidence="2">
    <location>
        <begin position="273"/>
        <end position="295"/>
    </location>
</feature>
<organism evidence="3 4">
    <name type="scientific">Polarella glacialis</name>
    <name type="common">Dinoflagellate</name>
    <dbReference type="NCBI Taxonomy" id="89957"/>
    <lineage>
        <taxon>Eukaryota</taxon>
        <taxon>Sar</taxon>
        <taxon>Alveolata</taxon>
        <taxon>Dinophyceae</taxon>
        <taxon>Suessiales</taxon>
        <taxon>Suessiaceae</taxon>
        <taxon>Polarella</taxon>
    </lineage>
</organism>
<gene>
    <name evidence="3" type="ORF">PGLA1383_LOCUS14228</name>
</gene>
<dbReference type="AlphaFoldDB" id="A0A813E671"/>
<dbReference type="Proteomes" id="UP000654075">
    <property type="component" value="Unassembled WGS sequence"/>
</dbReference>
<dbReference type="EMBL" id="CAJNNV010008071">
    <property type="protein sequence ID" value="CAE8595723.1"/>
    <property type="molecule type" value="Genomic_DNA"/>
</dbReference>
<keyword evidence="2" id="KW-1133">Transmembrane helix</keyword>
<keyword evidence="2" id="KW-0472">Membrane</keyword>
<keyword evidence="2" id="KW-0812">Transmembrane</keyword>
<comment type="caution">
    <text evidence="3">The sequence shown here is derived from an EMBL/GenBank/DDBJ whole genome shotgun (WGS) entry which is preliminary data.</text>
</comment>
<evidence type="ECO:0000256" key="2">
    <source>
        <dbReference type="SAM" id="Phobius"/>
    </source>
</evidence>
<reference evidence="3" key="1">
    <citation type="submission" date="2021-02" db="EMBL/GenBank/DDBJ databases">
        <authorList>
            <person name="Dougan E. K."/>
            <person name="Rhodes N."/>
            <person name="Thang M."/>
            <person name="Chan C."/>
        </authorList>
    </citation>
    <scope>NUCLEOTIDE SEQUENCE</scope>
</reference>
<evidence type="ECO:0000256" key="1">
    <source>
        <dbReference type="SAM" id="MobiDB-lite"/>
    </source>
</evidence>
<name>A0A813E671_POLGL</name>
<feature type="region of interest" description="Disordered" evidence="1">
    <location>
        <begin position="467"/>
        <end position="541"/>
    </location>
</feature>